<dbReference type="Pfam" id="PF01895">
    <property type="entry name" value="PhoU"/>
    <property type="match status" value="1"/>
</dbReference>
<reference evidence="3 4" key="1">
    <citation type="submission" date="2023-09" db="EMBL/GenBank/DDBJ databases">
        <authorList>
            <person name="Rey-Velasco X."/>
        </authorList>
    </citation>
    <scope>NUCLEOTIDE SEQUENCE [LARGE SCALE GENOMIC DNA]</scope>
    <source>
        <strain evidence="3 4">F394</strain>
    </source>
</reference>
<dbReference type="Proteomes" id="UP001267426">
    <property type="component" value="Unassembled WGS sequence"/>
</dbReference>
<protein>
    <submittedName>
        <fullName evidence="3">PhoU domain-containing protein</fullName>
    </submittedName>
</protein>
<evidence type="ECO:0000313" key="4">
    <source>
        <dbReference type="Proteomes" id="UP001267426"/>
    </source>
</evidence>
<proteinExistence type="inferred from homology"/>
<comment type="similarity">
    <text evidence="1">Belongs to the PhoU family.</text>
</comment>
<dbReference type="EMBL" id="JAVRHT010000054">
    <property type="protein sequence ID" value="MDT0633140.1"/>
    <property type="molecule type" value="Genomic_DNA"/>
</dbReference>
<dbReference type="PANTHER" id="PTHR42930">
    <property type="entry name" value="PHOSPHATE-SPECIFIC TRANSPORT SYSTEM ACCESSORY PROTEIN PHOU"/>
    <property type="match status" value="1"/>
</dbReference>
<evidence type="ECO:0000256" key="1">
    <source>
        <dbReference type="ARBA" id="ARBA00008107"/>
    </source>
</evidence>
<sequence>MQFFSFITGAKPPLIERSLRDLGAMLDTSARMFEAATDGLLDNEPVAVDLAALDDVVNDHEQAIRRAVLEHIAVDSRAETSLSLLLVSIVQDAERCGDLAKSIAKATDLADAPRMGRHVEALRPVRDRVQATFPRVREAFIHGDTRVARAVMEEHDRTKAEVAGFLARLAAADDVSANLAVVLAVGSRMIGRTSSHLSNIISAVALPFDQVRNAPTWDPSA</sequence>
<comment type="caution">
    <text evidence="3">The sequence shown here is derived from an EMBL/GenBank/DDBJ whole genome shotgun (WGS) entry which is preliminary data.</text>
</comment>
<organism evidence="3 4">
    <name type="scientific">Rubrivirga litoralis</name>
    <dbReference type="NCBI Taxonomy" id="3075598"/>
    <lineage>
        <taxon>Bacteria</taxon>
        <taxon>Pseudomonadati</taxon>
        <taxon>Rhodothermota</taxon>
        <taxon>Rhodothermia</taxon>
        <taxon>Rhodothermales</taxon>
        <taxon>Rubricoccaceae</taxon>
        <taxon>Rubrivirga</taxon>
    </lineage>
</organism>
<dbReference type="Gene3D" id="1.20.58.220">
    <property type="entry name" value="Phosphate transport system protein phou homolog 2, domain 2"/>
    <property type="match status" value="1"/>
</dbReference>
<evidence type="ECO:0000313" key="3">
    <source>
        <dbReference type="EMBL" id="MDT0633140.1"/>
    </source>
</evidence>
<name>A0ABU3BV79_9BACT</name>
<dbReference type="RefSeq" id="WP_311665742.1">
    <property type="nucleotide sequence ID" value="NZ_JAVRHT010000054.1"/>
</dbReference>
<gene>
    <name evidence="3" type="ORF">RM540_15400</name>
</gene>
<dbReference type="InterPro" id="IPR028366">
    <property type="entry name" value="PhoU"/>
</dbReference>
<accession>A0ABU3BV79</accession>
<feature type="domain" description="PhoU" evidence="2">
    <location>
        <begin position="25"/>
        <end position="106"/>
    </location>
</feature>
<dbReference type="InterPro" id="IPR026022">
    <property type="entry name" value="PhoU_dom"/>
</dbReference>
<evidence type="ECO:0000259" key="2">
    <source>
        <dbReference type="Pfam" id="PF01895"/>
    </source>
</evidence>
<keyword evidence="4" id="KW-1185">Reference proteome</keyword>
<dbReference type="SUPFAM" id="SSF109755">
    <property type="entry name" value="PhoU-like"/>
    <property type="match status" value="1"/>
</dbReference>
<dbReference type="InterPro" id="IPR038078">
    <property type="entry name" value="PhoU-like_sf"/>
</dbReference>
<dbReference type="PANTHER" id="PTHR42930:SF3">
    <property type="entry name" value="PHOSPHATE-SPECIFIC TRANSPORT SYSTEM ACCESSORY PROTEIN PHOU"/>
    <property type="match status" value="1"/>
</dbReference>